<protein>
    <submittedName>
        <fullName evidence="2">RND multidrug efflux transporter</fullName>
    </submittedName>
</protein>
<feature type="transmembrane region" description="Helical" evidence="1">
    <location>
        <begin position="12"/>
        <end position="34"/>
    </location>
</feature>
<evidence type="ECO:0000256" key="1">
    <source>
        <dbReference type="SAM" id="Phobius"/>
    </source>
</evidence>
<dbReference type="EMBL" id="JMCC02000045">
    <property type="protein sequence ID" value="KIG15910.1"/>
    <property type="molecule type" value="Genomic_DNA"/>
</dbReference>
<keyword evidence="1" id="KW-0472">Membrane</keyword>
<dbReference type="AlphaFoldDB" id="A0A0C2D2A8"/>
<organism evidence="2 3">
    <name type="scientific">Enhygromyxa salina</name>
    <dbReference type="NCBI Taxonomy" id="215803"/>
    <lineage>
        <taxon>Bacteria</taxon>
        <taxon>Pseudomonadati</taxon>
        <taxon>Myxococcota</taxon>
        <taxon>Polyangia</taxon>
        <taxon>Nannocystales</taxon>
        <taxon>Nannocystaceae</taxon>
        <taxon>Enhygromyxa</taxon>
    </lineage>
</organism>
<dbReference type="SUPFAM" id="SSF82866">
    <property type="entry name" value="Multidrug efflux transporter AcrB transmembrane domain"/>
    <property type="match status" value="1"/>
</dbReference>
<sequence length="40" mass="4182">MVPMLIPVATSIVFGLAASTLLVLVVLPAAYVLLDDLGWV</sequence>
<keyword evidence="1" id="KW-0812">Transmembrane</keyword>
<evidence type="ECO:0000313" key="2">
    <source>
        <dbReference type="EMBL" id="KIG15910.1"/>
    </source>
</evidence>
<gene>
    <name evidence="2" type="ORF">DB30_05101</name>
</gene>
<name>A0A0C2D2A8_9BACT</name>
<dbReference type="Proteomes" id="UP000031599">
    <property type="component" value="Unassembled WGS sequence"/>
</dbReference>
<accession>A0A0C2D2A8</accession>
<dbReference type="Gene3D" id="1.20.1640.10">
    <property type="entry name" value="Multidrug efflux transporter AcrB transmembrane domain"/>
    <property type="match status" value="1"/>
</dbReference>
<comment type="caution">
    <text evidence="2">The sequence shown here is derived from an EMBL/GenBank/DDBJ whole genome shotgun (WGS) entry which is preliminary data.</text>
</comment>
<proteinExistence type="predicted"/>
<keyword evidence="1" id="KW-1133">Transmembrane helix</keyword>
<evidence type="ECO:0000313" key="3">
    <source>
        <dbReference type="Proteomes" id="UP000031599"/>
    </source>
</evidence>
<reference evidence="2 3" key="1">
    <citation type="submission" date="2014-12" db="EMBL/GenBank/DDBJ databases">
        <title>Genome assembly of Enhygromyxa salina DSM 15201.</title>
        <authorList>
            <person name="Sharma G."/>
            <person name="Subramanian S."/>
        </authorList>
    </citation>
    <scope>NUCLEOTIDE SEQUENCE [LARGE SCALE GENOMIC DNA]</scope>
    <source>
        <strain evidence="2 3">DSM 15201</strain>
    </source>
</reference>